<evidence type="ECO:0000313" key="1">
    <source>
        <dbReference type="EMBL" id="CCH61725.1"/>
    </source>
</evidence>
<proteinExistence type="predicted"/>
<dbReference type="EMBL" id="HE806321">
    <property type="protein sequence ID" value="CCH61725.1"/>
    <property type="molecule type" value="Genomic_DNA"/>
</dbReference>
<dbReference type="Proteomes" id="UP000002866">
    <property type="component" value="Chromosome 6"/>
</dbReference>
<reference evidence="1 2" key="1">
    <citation type="journal article" date="2011" name="Proc. Natl. Acad. Sci. U.S.A.">
        <title>Evolutionary erosion of yeast sex chromosomes by mating-type switching accidents.</title>
        <authorList>
            <person name="Gordon J.L."/>
            <person name="Armisen D."/>
            <person name="Proux-Wera E."/>
            <person name="Oheigeartaigh S.S."/>
            <person name="Byrne K.P."/>
            <person name="Wolfe K.H."/>
        </authorList>
    </citation>
    <scope>NUCLEOTIDE SEQUENCE [LARGE SCALE GENOMIC DNA]</scope>
    <source>
        <strain evidence="2">ATCC 34711 / CBS 6284 / DSM 70876 / NBRC 10599 / NRRL Y-10934 / UCD 77-7</strain>
    </source>
</reference>
<name>I2H5S3_HENB6</name>
<gene>
    <name evidence="1" type="primary">TBLA0F01830</name>
    <name evidence="1" type="ORF">TBLA_0F01830</name>
</gene>
<dbReference type="GeneID" id="14496834"/>
<organism evidence="1 2">
    <name type="scientific">Henningerozyma blattae (strain ATCC 34711 / CBS 6284 / DSM 70876 / NBRC 10599 / NRRL Y-10934 / UCD 77-7)</name>
    <name type="common">Yeast</name>
    <name type="synonym">Tetrapisispora blattae</name>
    <dbReference type="NCBI Taxonomy" id="1071380"/>
    <lineage>
        <taxon>Eukaryota</taxon>
        <taxon>Fungi</taxon>
        <taxon>Dikarya</taxon>
        <taxon>Ascomycota</taxon>
        <taxon>Saccharomycotina</taxon>
        <taxon>Saccharomycetes</taxon>
        <taxon>Saccharomycetales</taxon>
        <taxon>Saccharomycetaceae</taxon>
        <taxon>Henningerozyma</taxon>
    </lineage>
</organism>
<keyword evidence="2" id="KW-1185">Reference proteome</keyword>
<dbReference type="HOGENOM" id="CLU_104758_0_0_1"/>
<evidence type="ECO:0000313" key="2">
    <source>
        <dbReference type="Proteomes" id="UP000002866"/>
    </source>
</evidence>
<dbReference type="KEGG" id="tbl:TBLA_0F01830"/>
<protein>
    <submittedName>
        <fullName evidence="1">Uncharacterized protein</fullName>
    </submittedName>
</protein>
<dbReference type="RefSeq" id="XP_004181244.1">
    <property type="nucleotide sequence ID" value="XM_004181196.1"/>
</dbReference>
<sequence>MELRQKKHCLEKGTTVSRTTSIASIVSNSSKSRQTYYFWQRNDSELRREITILQLKITQLENYLKEEERSSTHYNKTVSKEINRNSKISFITGIKTHTNSTQLRRRSDIKELKAKSHANTKLETIAEEINGSSNVSVTRVNPQNITFTPIIKSKKDDDKDCAHIKLHSKKLFFNLGSFI</sequence>
<accession>I2H5S3</accession>
<dbReference type="InParanoid" id="I2H5S3"/>
<dbReference type="AlphaFoldDB" id="I2H5S3"/>